<dbReference type="Proteomes" id="UP000199202">
    <property type="component" value="Unassembled WGS sequence"/>
</dbReference>
<feature type="domain" description="Methyltransferase" evidence="3">
    <location>
        <begin position="50"/>
        <end position="149"/>
    </location>
</feature>
<proteinExistence type="predicted"/>
<dbReference type="RefSeq" id="WP_090945639.1">
    <property type="nucleotide sequence ID" value="NZ_FNDJ01000031.1"/>
</dbReference>
<dbReference type="CDD" id="cd02440">
    <property type="entry name" value="AdoMet_MTases"/>
    <property type="match status" value="1"/>
</dbReference>
<gene>
    <name evidence="4" type="ORF">SAMN05421869_13173</name>
</gene>
<dbReference type="EMBL" id="FNDJ01000031">
    <property type="protein sequence ID" value="SDL82934.1"/>
    <property type="molecule type" value="Genomic_DNA"/>
</dbReference>
<accession>A0A1G9N915</accession>
<name>A0A1G9N915_9ACTN</name>
<protein>
    <submittedName>
        <fullName evidence="4">Ubiquinone/menaquinone biosynthesis C-methylase UbiE</fullName>
    </submittedName>
</protein>
<keyword evidence="2" id="KW-0808">Transferase</keyword>
<dbReference type="AlphaFoldDB" id="A0A1G9N915"/>
<dbReference type="Pfam" id="PF13649">
    <property type="entry name" value="Methyltransf_25"/>
    <property type="match status" value="1"/>
</dbReference>
<keyword evidence="5" id="KW-1185">Reference proteome</keyword>
<dbReference type="SUPFAM" id="SSF53335">
    <property type="entry name" value="S-adenosyl-L-methionine-dependent methyltransferases"/>
    <property type="match status" value="1"/>
</dbReference>
<dbReference type="GO" id="GO:0008168">
    <property type="term" value="F:methyltransferase activity"/>
    <property type="evidence" value="ECO:0007669"/>
    <property type="project" value="UniProtKB-KW"/>
</dbReference>
<evidence type="ECO:0000256" key="2">
    <source>
        <dbReference type="ARBA" id="ARBA00022679"/>
    </source>
</evidence>
<keyword evidence="1 4" id="KW-0489">Methyltransferase</keyword>
<dbReference type="PANTHER" id="PTHR43861">
    <property type="entry name" value="TRANS-ACONITATE 2-METHYLTRANSFERASE-RELATED"/>
    <property type="match status" value="1"/>
</dbReference>
<evidence type="ECO:0000313" key="5">
    <source>
        <dbReference type="Proteomes" id="UP000199202"/>
    </source>
</evidence>
<keyword evidence="4" id="KW-0830">Ubiquinone</keyword>
<dbReference type="PANTHER" id="PTHR43861:SF1">
    <property type="entry name" value="TRANS-ACONITATE 2-METHYLTRANSFERASE"/>
    <property type="match status" value="1"/>
</dbReference>
<dbReference type="STRING" id="633440.SAMN05421869_13173"/>
<dbReference type="GO" id="GO:0032259">
    <property type="term" value="P:methylation"/>
    <property type="evidence" value="ECO:0007669"/>
    <property type="project" value="UniProtKB-KW"/>
</dbReference>
<dbReference type="OrthoDB" id="9777638at2"/>
<dbReference type="Gene3D" id="3.40.50.150">
    <property type="entry name" value="Vaccinia Virus protein VP39"/>
    <property type="match status" value="1"/>
</dbReference>
<dbReference type="InterPro" id="IPR041698">
    <property type="entry name" value="Methyltransf_25"/>
</dbReference>
<reference evidence="4 5" key="1">
    <citation type="submission" date="2016-10" db="EMBL/GenBank/DDBJ databases">
        <authorList>
            <person name="de Groot N.N."/>
        </authorList>
    </citation>
    <scope>NUCLEOTIDE SEQUENCE [LARGE SCALE GENOMIC DNA]</scope>
    <source>
        <strain evidence="4 5">CGMCC 4.6533</strain>
    </source>
</reference>
<sequence length="289" mass="30210">MPDDRAAAVVDRCTEAAATWLPLAGPIEAQLAPLNDVLFPAAGLRPGESVIDVGCGTGDTTRRAASLVGGTGQVLGIDAARNAIEHARHHPAGTHDPDTAPITWAVADAQRHAFPAAAADAVISRLGVMFFDEPVEAFANLAAATRPGGRFCAVVWTFRDESPFLQLNLTVAVETAASYGWTLDAGPPDAAPFGFATDETLGILAKAAWEDPGLRRHRVPLYARGPGTPPETIADEFVASGPLASQLQGAPPEVVEAVRRAVREELTTCWDGRGVRLDASVAVLTATRA</sequence>
<evidence type="ECO:0000256" key="1">
    <source>
        <dbReference type="ARBA" id="ARBA00022603"/>
    </source>
</evidence>
<evidence type="ECO:0000313" key="4">
    <source>
        <dbReference type="EMBL" id="SDL82934.1"/>
    </source>
</evidence>
<organism evidence="4 5">
    <name type="scientific">Nonomuraea jiangxiensis</name>
    <dbReference type="NCBI Taxonomy" id="633440"/>
    <lineage>
        <taxon>Bacteria</taxon>
        <taxon>Bacillati</taxon>
        <taxon>Actinomycetota</taxon>
        <taxon>Actinomycetes</taxon>
        <taxon>Streptosporangiales</taxon>
        <taxon>Streptosporangiaceae</taxon>
        <taxon>Nonomuraea</taxon>
    </lineage>
</organism>
<dbReference type="InterPro" id="IPR029063">
    <property type="entry name" value="SAM-dependent_MTases_sf"/>
</dbReference>
<evidence type="ECO:0000259" key="3">
    <source>
        <dbReference type="Pfam" id="PF13649"/>
    </source>
</evidence>